<feature type="transmembrane region" description="Helical" evidence="2">
    <location>
        <begin position="66"/>
        <end position="87"/>
    </location>
</feature>
<dbReference type="EMBL" id="OX597829">
    <property type="protein sequence ID" value="CAI9734869.1"/>
    <property type="molecule type" value="Genomic_DNA"/>
</dbReference>
<sequence length="259" mass="28676">MFHSANIHMVQRVRRPNALRTYFASSSIIPGKEPFRRGVLFSTVAGIMLTIGGLLTWMSFNKIFGARASMMGPLLIALSLGLMFFSLRQFLIARKQSHTAARERIRFQALSREAVAAMVINREDGIGAVTVIMDTVDMRSDASWRSAPSMEYAPPSYSEVLQRTHSPSSSSVPQLSPPDRDSEPPPSYDEAVAALHCRNTVTTEPSPQYTEYITHEHLIPATLEPTEPQSSPLTIQTQQPFTYCNSSKEDTSILPTVTG</sequence>
<evidence type="ECO:0000313" key="3">
    <source>
        <dbReference type="EMBL" id="CAI9734869.1"/>
    </source>
</evidence>
<gene>
    <name evidence="3" type="ORF">OCTVUL_1B000119</name>
</gene>
<keyword evidence="2" id="KW-1133">Transmembrane helix</keyword>
<accession>A0AA36FF54</accession>
<evidence type="ECO:0000313" key="4">
    <source>
        <dbReference type="Proteomes" id="UP001162480"/>
    </source>
</evidence>
<protein>
    <submittedName>
        <fullName evidence="3">Uncharacterized protein</fullName>
    </submittedName>
</protein>
<keyword evidence="4" id="KW-1185">Reference proteome</keyword>
<feature type="region of interest" description="Disordered" evidence="1">
    <location>
        <begin position="155"/>
        <end position="188"/>
    </location>
</feature>
<evidence type="ECO:0000256" key="2">
    <source>
        <dbReference type="SAM" id="Phobius"/>
    </source>
</evidence>
<name>A0AA36FF54_OCTVU</name>
<keyword evidence="2" id="KW-0812">Transmembrane</keyword>
<reference evidence="3" key="1">
    <citation type="submission" date="2023-08" db="EMBL/GenBank/DDBJ databases">
        <authorList>
            <person name="Alioto T."/>
            <person name="Alioto T."/>
            <person name="Gomez Garrido J."/>
        </authorList>
    </citation>
    <scope>NUCLEOTIDE SEQUENCE</scope>
</reference>
<evidence type="ECO:0000256" key="1">
    <source>
        <dbReference type="SAM" id="MobiDB-lite"/>
    </source>
</evidence>
<dbReference type="Proteomes" id="UP001162480">
    <property type="component" value="Chromosome 16"/>
</dbReference>
<proteinExistence type="predicted"/>
<keyword evidence="2" id="KW-0472">Membrane</keyword>
<organism evidence="3 4">
    <name type="scientific">Octopus vulgaris</name>
    <name type="common">Common octopus</name>
    <dbReference type="NCBI Taxonomy" id="6645"/>
    <lineage>
        <taxon>Eukaryota</taxon>
        <taxon>Metazoa</taxon>
        <taxon>Spiralia</taxon>
        <taxon>Lophotrochozoa</taxon>
        <taxon>Mollusca</taxon>
        <taxon>Cephalopoda</taxon>
        <taxon>Coleoidea</taxon>
        <taxon>Octopodiformes</taxon>
        <taxon>Octopoda</taxon>
        <taxon>Incirrata</taxon>
        <taxon>Octopodidae</taxon>
        <taxon>Octopus</taxon>
    </lineage>
</organism>
<dbReference type="AlphaFoldDB" id="A0AA36FF54"/>
<feature type="transmembrane region" description="Helical" evidence="2">
    <location>
        <begin position="39"/>
        <end position="60"/>
    </location>
</feature>